<dbReference type="GO" id="GO:0005634">
    <property type="term" value="C:nucleus"/>
    <property type="evidence" value="ECO:0007669"/>
    <property type="project" value="TreeGrafter"/>
</dbReference>
<gene>
    <name evidence="3" type="ORF">EZS28_009308</name>
</gene>
<dbReference type="Pfam" id="PF00443">
    <property type="entry name" value="UCH"/>
    <property type="match status" value="1"/>
</dbReference>
<evidence type="ECO:0000313" key="3">
    <source>
        <dbReference type="EMBL" id="KAA6395166.1"/>
    </source>
</evidence>
<evidence type="ECO:0000313" key="4">
    <source>
        <dbReference type="Proteomes" id="UP000324800"/>
    </source>
</evidence>
<dbReference type="PROSITE" id="PS00972">
    <property type="entry name" value="USP_1"/>
    <property type="match status" value="1"/>
</dbReference>
<feature type="domain" description="Peptidase C19 ubiquitin carboxyl-terminal hydrolase" evidence="2">
    <location>
        <begin position="23"/>
        <end position="146"/>
    </location>
</feature>
<dbReference type="GO" id="GO:0016579">
    <property type="term" value="P:protein deubiquitination"/>
    <property type="evidence" value="ECO:0007669"/>
    <property type="project" value="InterPro"/>
</dbReference>
<dbReference type="InterPro" id="IPR018200">
    <property type="entry name" value="USP_CS"/>
</dbReference>
<proteinExistence type="predicted"/>
<sequence length="508" mass="57380">MDQQTQLKIPEQDEDLLLESNFVGLKNQGATCYLNSLLQLIFMTPEMRNSILKLTPEELGLIGKDEYLPEQQPSYQNAQYLIQLSQMISADKNPLGMGNGFTPSADRSVFDVQDVDSFLLIAADQTQEEILSPTTAVFCYKPSEEIGEEEKRVARRITGRVWGRMEQATQRDSSDEFEDPIHRISNIIVGEELEGEELLNASNTIEKIQDDSVADVSFDRKEDSELDNQENDKVDFTSNKVQNRIGNKQRQQRGRLIQIKGVRKSRSAGPFPHIPIQYSQLSNVMASPTTGFDDEGNQLNSEYIEGADDEQQFAQWDDEDGFMQQISSSSDNNTCSSNSSSSSTNLEIEWQNEGDSDQQAKDKRKSLGWDDDDPIKQDEQINEQEVAEGKGDDNEIKDGNGSPIRNQQAKKKKKRPRHGLAILKSEIKKNNLIEINQEVNENNWNNFNMTGEDQDIIPEMDNSWQLQTQPRQIHISNTSILSKPSFATPDTNSPTEISPNNPLIVLAL</sequence>
<feature type="region of interest" description="Disordered" evidence="1">
    <location>
        <begin position="324"/>
        <end position="417"/>
    </location>
</feature>
<feature type="compositionally biased region" description="Low complexity" evidence="1">
    <location>
        <begin position="327"/>
        <end position="345"/>
    </location>
</feature>
<name>A0A5J4WKM3_9EUKA</name>
<dbReference type="Gene3D" id="3.90.70.10">
    <property type="entry name" value="Cysteine proteinases"/>
    <property type="match status" value="1"/>
</dbReference>
<dbReference type="InterPro" id="IPR038765">
    <property type="entry name" value="Papain-like_cys_pep_sf"/>
</dbReference>
<reference evidence="3 4" key="1">
    <citation type="submission" date="2019-03" db="EMBL/GenBank/DDBJ databases">
        <title>Single cell metagenomics reveals metabolic interactions within the superorganism composed of flagellate Streblomastix strix and complex community of Bacteroidetes bacteria on its surface.</title>
        <authorList>
            <person name="Treitli S.C."/>
            <person name="Kolisko M."/>
            <person name="Husnik F."/>
            <person name="Keeling P."/>
            <person name="Hampl V."/>
        </authorList>
    </citation>
    <scope>NUCLEOTIDE SEQUENCE [LARGE SCALE GENOMIC DNA]</scope>
    <source>
        <strain evidence="3">ST1C</strain>
    </source>
</reference>
<dbReference type="AlphaFoldDB" id="A0A5J4WKM3"/>
<organism evidence="3 4">
    <name type="scientific">Streblomastix strix</name>
    <dbReference type="NCBI Taxonomy" id="222440"/>
    <lineage>
        <taxon>Eukaryota</taxon>
        <taxon>Metamonada</taxon>
        <taxon>Preaxostyla</taxon>
        <taxon>Oxymonadida</taxon>
        <taxon>Streblomastigidae</taxon>
        <taxon>Streblomastix</taxon>
    </lineage>
</organism>
<dbReference type="InterPro" id="IPR001394">
    <property type="entry name" value="Peptidase_C19_UCH"/>
</dbReference>
<dbReference type="OrthoDB" id="292964at2759"/>
<accession>A0A5J4WKM3</accession>
<dbReference type="GO" id="GO:0005829">
    <property type="term" value="C:cytosol"/>
    <property type="evidence" value="ECO:0007669"/>
    <property type="project" value="TreeGrafter"/>
</dbReference>
<dbReference type="EMBL" id="SNRW01001754">
    <property type="protein sequence ID" value="KAA6395166.1"/>
    <property type="molecule type" value="Genomic_DNA"/>
</dbReference>
<dbReference type="InterPro" id="IPR050164">
    <property type="entry name" value="Peptidase_C19"/>
</dbReference>
<protein>
    <recommendedName>
        <fullName evidence="2">Peptidase C19 ubiquitin carboxyl-terminal hydrolase domain-containing protein</fullName>
    </recommendedName>
</protein>
<dbReference type="SUPFAM" id="SSF54001">
    <property type="entry name" value="Cysteine proteinases"/>
    <property type="match status" value="1"/>
</dbReference>
<feature type="compositionally biased region" description="Basic and acidic residues" evidence="1">
    <location>
        <begin position="358"/>
        <end position="379"/>
    </location>
</feature>
<feature type="compositionally biased region" description="Basic and acidic residues" evidence="1">
    <location>
        <begin position="387"/>
        <end position="398"/>
    </location>
</feature>
<feature type="compositionally biased region" description="Basic residues" evidence="1">
    <location>
        <begin position="408"/>
        <end position="417"/>
    </location>
</feature>
<dbReference type="PANTHER" id="PTHR24006">
    <property type="entry name" value="UBIQUITIN CARBOXYL-TERMINAL HYDROLASE"/>
    <property type="match status" value="1"/>
</dbReference>
<dbReference type="GO" id="GO:0004843">
    <property type="term" value="F:cysteine-type deubiquitinase activity"/>
    <property type="evidence" value="ECO:0007669"/>
    <property type="project" value="InterPro"/>
</dbReference>
<dbReference type="PANTHER" id="PTHR24006:SF827">
    <property type="entry name" value="UBIQUITIN CARBOXYL-TERMINAL HYDROLASE 34"/>
    <property type="match status" value="1"/>
</dbReference>
<dbReference type="Proteomes" id="UP000324800">
    <property type="component" value="Unassembled WGS sequence"/>
</dbReference>
<evidence type="ECO:0000259" key="2">
    <source>
        <dbReference type="Pfam" id="PF00443"/>
    </source>
</evidence>
<evidence type="ECO:0000256" key="1">
    <source>
        <dbReference type="SAM" id="MobiDB-lite"/>
    </source>
</evidence>
<comment type="caution">
    <text evidence="3">The sequence shown here is derived from an EMBL/GenBank/DDBJ whole genome shotgun (WGS) entry which is preliminary data.</text>
</comment>